<dbReference type="PANTHER" id="PTHR21266">
    <property type="entry name" value="IRON-SULFUR DOMAIN CONTAINING PROTEIN"/>
    <property type="match status" value="1"/>
</dbReference>
<evidence type="ECO:0000313" key="4">
    <source>
        <dbReference type="EMBL" id="CAD8718139.1"/>
    </source>
</evidence>
<accession>A0A6U3IUT0</accession>
<dbReference type="Pfam" id="PF08417">
    <property type="entry name" value="PaO"/>
    <property type="match status" value="1"/>
</dbReference>
<evidence type="ECO:0000313" key="3">
    <source>
        <dbReference type="EMBL" id="CAD8718138.1"/>
    </source>
</evidence>
<dbReference type="Gene3D" id="3.90.380.10">
    <property type="entry name" value="Naphthalene 1,2-dioxygenase Alpha Subunit, Chain A, domain 1"/>
    <property type="match status" value="1"/>
</dbReference>
<name>A0A6U3IUT0_9CHLO</name>
<proteinExistence type="predicted"/>
<dbReference type="SUPFAM" id="SSF55961">
    <property type="entry name" value="Bet v1-like"/>
    <property type="match status" value="1"/>
</dbReference>
<reference evidence="3" key="1">
    <citation type="submission" date="2021-01" db="EMBL/GenBank/DDBJ databases">
        <authorList>
            <person name="Corre E."/>
            <person name="Pelletier E."/>
            <person name="Niang G."/>
            <person name="Scheremetjew M."/>
            <person name="Finn R."/>
            <person name="Kale V."/>
            <person name="Holt S."/>
            <person name="Cochrane G."/>
            <person name="Meng A."/>
            <person name="Brown T."/>
            <person name="Cohen L."/>
        </authorList>
    </citation>
    <scope>NUCLEOTIDE SEQUENCE</scope>
    <source>
        <strain evidence="3">SL-175</strain>
    </source>
</reference>
<dbReference type="GO" id="GO:0010277">
    <property type="term" value="F:chlorophyllide a oxygenase activity"/>
    <property type="evidence" value="ECO:0007669"/>
    <property type="project" value="InterPro"/>
</dbReference>
<dbReference type="EMBL" id="HBFC01030594">
    <property type="protein sequence ID" value="CAD8718139.1"/>
    <property type="molecule type" value="Transcribed_RNA"/>
</dbReference>
<dbReference type="PANTHER" id="PTHR21266:SF19">
    <property type="entry name" value="CHLOROPHYLLIDE A OXYGENASE, CHLOROPLASTIC"/>
    <property type="match status" value="1"/>
</dbReference>
<dbReference type="InterPro" id="IPR050584">
    <property type="entry name" value="Cholesterol_7-desaturase"/>
</dbReference>
<evidence type="ECO:0000259" key="2">
    <source>
        <dbReference type="Pfam" id="PF08417"/>
    </source>
</evidence>
<evidence type="ECO:0000256" key="1">
    <source>
        <dbReference type="ARBA" id="ARBA00022946"/>
    </source>
</evidence>
<protein>
    <recommendedName>
        <fullName evidence="2">Pheophorbide a oxygenase domain-containing protein</fullName>
    </recommendedName>
</protein>
<sequence length="485" mass="51397">MASVARLAGGVAAGAAATRSGGAVGRNRRVACVTASAERSRGLGPHKRRAESAATSAVMAPDAVASVDVVANAPAAKEPTTAARRSGMGRHFADEVSLTNPNDFAAIRNYWYPVHFISKLSKADSNTPQQFTLFGEEWALVKVGSDGIEAAKDGIGPIVGAGGDWTQLDGWVCQAVIRPAGLEAPGVPGVPRVPGVPAAVAVSGDALEGLEGEGSFRQHLPIGLQDGLVMVWPGTCKPESFLPTAFEPPKDYTIHAELIIDDVPVEHGLLMENLLDLAHAPFTHTGTFAKGWGVPNFVEFVTSRLRKPGDGWHDMASSLAASSSLGSQQGSWNPYPIDMKFVTPCMVDSHIGMSQAGAAGGGAQLEDGVQCEECSNHLHQLHVCLPSVAGHTRLLYRMSLDFAGWAKHVPGIELVWTEMANQVLGEDLRLVTGQQDRMARGGRVWAHPVAYDKLGLVYRRWRNFVVNGESCAVGAVGEVDTVPRQ</sequence>
<feature type="domain" description="Pheophorbide a oxygenase" evidence="2">
    <location>
        <begin position="341"/>
        <end position="445"/>
    </location>
</feature>
<gene>
    <name evidence="3" type="ORF">MANT1106_LOCUS18144</name>
    <name evidence="4" type="ORF">MANT1106_LOCUS18145</name>
</gene>
<organism evidence="3">
    <name type="scientific">Mantoniella antarctica</name>
    <dbReference type="NCBI Taxonomy" id="81844"/>
    <lineage>
        <taxon>Eukaryota</taxon>
        <taxon>Viridiplantae</taxon>
        <taxon>Chlorophyta</taxon>
        <taxon>Mamiellophyceae</taxon>
        <taxon>Mamiellales</taxon>
        <taxon>Mamiellaceae</taxon>
        <taxon>Mantoniella</taxon>
    </lineage>
</organism>
<dbReference type="AlphaFoldDB" id="A0A6U3IUT0"/>
<dbReference type="GO" id="GO:0005737">
    <property type="term" value="C:cytoplasm"/>
    <property type="evidence" value="ECO:0007669"/>
    <property type="project" value="TreeGrafter"/>
</dbReference>
<keyword evidence="1" id="KW-0809">Transit peptide</keyword>
<dbReference type="InterPro" id="IPR013626">
    <property type="entry name" value="PaO"/>
</dbReference>
<dbReference type="EMBL" id="HBFC01030593">
    <property type="protein sequence ID" value="CAD8718138.1"/>
    <property type="molecule type" value="Transcribed_RNA"/>
</dbReference>